<organism evidence="1 2">
    <name type="scientific">Pedobacter montanisoli</name>
    <dbReference type="NCBI Taxonomy" id="2923277"/>
    <lineage>
        <taxon>Bacteria</taxon>
        <taxon>Pseudomonadati</taxon>
        <taxon>Bacteroidota</taxon>
        <taxon>Sphingobacteriia</taxon>
        <taxon>Sphingobacteriales</taxon>
        <taxon>Sphingobacteriaceae</taxon>
        <taxon>Pedobacter</taxon>
    </lineage>
</organism>
<accession>A0ABS9ZYW8</accession>
<gene>
    <name evidence="1" type="ORF">MMF97_12360</name>
</gene>
<dbReference type="EMBL" id="JALGBH010000002">
    <property type="protein sequence ID" value="MCJ0743507.1"/>
    <property type="molecule type" value="Genomic_DNA"/>
</dbReference>
<dbReference type="InterPro" id="IPR036412">
    <property type="entry name" value="HAD-like_sf"/>
</dbReference>
<name>A0ABS9ZYW8_9SPHI</name>
<dbReference type="PANTHER" id="PTHR43611:SF3">
    <property type="entry name" value="FLAVIN MONONUCLEOTIDE HYDROLASE 1, CHLOROPLATIC"/>
    <property type="match status" value="1"/>
</dbReference>
<dbReference type="RefSeq" id="WP_243362708.1">
    <property type="nucleotide sequence ID" value="NZ_JALGBH010000002.1"/>
</dbReference>
<reference evidence="1" key="1">
    <citation type="submission" date="2022-03" db="EMBL/GenBank/DDBJ databases">
        <authorList>
            <person name="Woo C.Y."/>
        </authorList>
    </citation>
    <scope>NUCLEOTIDE SEQUENCE</scope>
    <source>
        <strain evidence="1">CYS-01</strain>
    </source>
</reference>
<sequence>MKKFKNIIMDYGNVIFAIDFNRTQEALTQIGIQNVNEFFAHKGHHPVFDNFETGEISTTQFREEIRKIAQNSALTDAQIDAAWNSLLIGVPTAANHDVLLDLKNNYRTFLLSNNNEIHYNWILDYLQKEFNLENYNDFFEKAYFSHLMGMRKPHAKIFEKVIADNNLDVNETLFIDDSPQHLAGAQKAGLNTLLMNVHPKDLSAFLKDNGLL</sequence>
<dbReference type="Gene3D" id="1.10.150.240">
    <property type="entry name" value="Putative phosphatase, domain 2"/>
    <property type="match status" value="1"/>
</dbReference>
<dbReference type="InterPro" id="IPR023198">
    <property type="entry name" value="PGP-like_dom2"/>
</dbReference>
<dbReference type="InterPro" id="IPR023214">
    <property type="entry name" value="HAD_sf"/>
</dbReference>
<dbReference type="SFLD" id="SFLDS00003">
    <property type="entry name" value="Haloacid_Dehalogenase"/>
    <property type="match status" value="1"/>
</dbReference>
<dbReference type="SUPFAM" id="SSF56784">
    <property type="entry name" value="HAD-like"/>
    <property type="match status" value="1"/>
</dbReference>
<evidence type="ECO:0000313" key="2">
    <source>
        <dbReference type="Proteomes" id="UP001165460"/>
    </source>
</evidence>
<dbReference type="Gene3D" id="3.40.50.1000">
    <property type="entry name" value="HAD superfamily/HAD-like"/>
    <property type="match status" value="1"/>
</dbReference>
<dbReference type="SFLD" id="SFLDG01129">
    <property type="entry name" value="C1.5:_HAD__Beta-PGM__Phosphata"/>
    <property type="match status" value="1"/>
</dbReference>
<dbReference type="InterPro" id="IPR006439">
    <property type="entry name" value="HAD-SF_hydro_IA"/>
</dbReference>
<protein>
    <submittedName>
        <fullName evidence="1">HAD family phosphatase</fullName>
    </submittedName>
</protein>
<evidence type="ECO:0000313" key="1">
    <source>
        <dbReference type="EMBL" id="MCJ0743507.1"/>
    </source>
</evidence>
<dbReference type="NCBIfam" id="TIGR01509">
    <property type="entry name" value="HAD-SF-IA-v3"/>
    <property type="match status" value="1"/>
</dbReference>
<keyword evidence="2" id="KW-1185">Reference proteome</keyword>
<dbReference type="Proteomes" id="UP001165460">
    <property type="component" value="Unassembled WGS sequence"/>
</dbReference>
<comment type="caution">
    <text evidence="1">The sequence shown here is derived from an EMBL/GenBank/DDBJ whole genome shotgun (WGS) entry which is preliminary data.</text>
</comment>
<dbReference type="CDD" id="cd02603">
    <property type="entry name" value="HAD_sEH-N_like"/>
    <property type="match status" value="1"/>
</dbReference>
<dbReference type="Pfam" id="PF00702">
    <property type="entry name" value="Hydrolase"/>
    <property type="match status" value="1"/>
</dbReference>
<dbReference type="PANTHER" id="PTHR43611">
    <property type="entry name" value="ALPHA-D-GLUCOSE 1-PHOSPHATE PHOSPHATASE"/>
    <property type="match status" value="1"/>
</dbReference>
<proteinExistence type="predicted"/>